<dbReference type="Proteomes" id="UP001516023">
    <property type="component" value="Unassembled WGS sequence"/>
</dbReference>
<feature type="compositionally biased region" description="Polar residues" evidence="1">
    <location>
        <begin position="29"/>
        <end position="38"/>
    </location>
</feature>
<evidence type="ECO:0000256" key="1">
    <source>
        <dbReference type="SAM" id="MobiDB-lite"/>
    </source>
</evidence>
<feature type="compositionally biased region" description="Basic and acidic residues" evidence="1">
    <location>
        <begin position="1"/>
        <end position="14"/>
    </location>
</feature>
<feature type="region of interest" description="Disordered" evidence="1">
    <location>
        <begin position="1"/>
        <end position="38"/>
    </location>
</feature>
<keyword evidence="3" id="KW-1185">Reference proteome</keyword>
<name>A0ABD3Q7N7_9STRA</name>
<evidence type="ECO:0000313" key="2">
    <source>
        <dbReference type="EMBL" id="KAL3796448.1"/>
    </source>
</evidence>
<reference evidence="2 3" key="1">
    <citation type="journal article" date="2020" name="G3 (Bethesda)">
        <title>Improved Reference Genome for Cyclotella cryptica CCMP332, a Model for Cell Wall Morphogenesis, Salinity Adaptation, and Lipid Production in Diatoms (Bacillariophyta).</title>
        <authorList>
            <person name="Roberts W.R."/>
            <person name="Downey K.M."/>
            <person name="Ruck E.C."/>
            <person name="Traller J.C."/>
            <person name="Alverson A.J."/>
        </authorList>
    </citation>
    <scope>NUCLEOTIDE SEQUENCE [LARGE SCALE GENOMIC DNA]</scope>
    <source>
        <strain evidence="2 3">CCMP332</strain>
    </source>
</reference>
<accession>A0ABD3Q7N7</accession>
<organism evidence="2 3">
    <name type="scientific">Cyclotella cryptica</name>
    <dbReference type="NCBI Taxonomy" id="29204"/>
    <lineage>
        <taxon>Eukaryota</taxon>
        <taxon>Sar</taxon>
        <taxon>Stramenopiles</taxon>
        <taxon>Ochrophyta</taxon>
        <taxon>Bacillariophyta</taxon>
        <taxon>Coscinodiscophyceae</taxon>
        <taxon>Thalassiosirophycidae</taxon>
        <taxon>Stephanodiscales</taxon>
        <taxon>Stephanodiscaceae</taxon>
        <taxon>Cyclotella</taxon>
    </lineage>
</organism>
<sequence length="211" mass="24199">MREITSDPDRRAVDIECPSQESRPGLVPSSKQSLDTEASNHTHGYALLEDWPQRYPCFGDSNVRKYAVNEARIRQSYSSQDRRRFQMEAIREACRVRNLMATCPHGYRTGGKATVYLIQHDILSVEEMIGIENLISDASAKNSLKERHLHTALVLKKQRELREQNEVDNEKLGEIARLRSSKNVERARLRALLAAPRALLKHWGPKNDLQL</sequence>
<comment type="caution">
    <text evidence="2">The sequence shown here is derived from an EMBL/GenBank/DDBJ whole genome shotgun (WGS) entry which is preliminary data.</text>
</comment>
<proteinExistence type="predicted"/>
<dbReference type="EMBL" id="JABMIG020000063">
    <property type="protein sequence ID" value="KAL3796448.1"/>
    <property type="molecule type" value="Genomic_DNA"/>
</dbReference>
<protein>
    <submittedName>
        <fullName evidence="2">Uncharacterized protein</fullName>
    </submittedName>
</protein>
<dbReference type="AlphaFoldDB" id="A0ABD3Q7N7"/>
<gene>
    <name evidence="2" type="ORF">HJC23_004245</name>
</gene>
<evidence type="ECO:0000313" key="3">
    <source>
        <dbReference type="Proteomes" id="UP001516023"/>
    </source>
</evidence>